<reference evidence="1 2" key="1">
    <citation type="submission" date="2024-08" db="EMBL/GenBank/DDBJ databases">
        <title>The draft genome of Apodemus speciosus.</title>
        <authorList>
            <person name="Nabeshima K."/>
            <person name="Suzuki S."/>
            <person name="Onuma M."/>
        </authorList>
    </citation>
    <scope>NUCLEOTIDE SEQUENCE [LARGE SCALE GENOMIC DNA]</scope>
    <source>
        <strain evidence="1">IB14-021</strain>
    </source>
</reference>
<comment type="caution">
    <text evidence="1">The sequence shown here is derived from an EMBL/GenBank/DDBJ whole genome shotgun (WGS) entry which is preliminary data.</text>
</comment>
<sequence length="54" mass="5912">MYPGCPGTHSIETRLASNSEIRLPLPPRVLGLQTCATIARLKTAFKKTQVQGFL</sequence>
<gene>
    <name evidence="1" type="ORF">APTSU1_000285600</name>
</gene>
<organism evidence="1 2">
    <name type="scientific">Apodemus speciosus</name>
    <name type="common">Large Japanese field mouse</name>
    <dbReference type="NCBI Taxonomy" id="105296"/>
    <lineage>
        <taxon>Eukaryota</taxon>
        <taxon>Metazoa</taxon>
        <taxon>Chordata</taxon>
        <taxon>Craniata</taxon>
        <taxon>Vertebrata</taxon>
        <taxon>Euteleostomi</taxon>
        <taxon>Mammalia</taxon>
        <taxon>Eutheria</taxon>
        <taxon>Euarchontoglires</taxon>
        <taxon>Glires</taxon>
        <taxon>Rodentia</taxon>
        <taxon>Myomorpha</taxon>
        <taxon>Muroidea</taxon>
        <taxon>Muridae</taxon>
        <taxon>Murinae</taxon>
        <taxon>Apodemus</taxon>
    </lineage>
</organism>
<dbReference type="Proteomes" id="UP001623349">
    <property type="component" value="Unassembled WGS sequence"/>
</dbReference>
<keyword evidence="2" id="KW-1185">Reference proteome</keyword>
<protein>
    <submittedName>
        <fullName evidence="1">Myb-related protein B</fullName>
    </submittedName>
</protein>
<dbReference type="EMBL" id="BAAFST010000003">
    <property type="protein sequence ID" value="GAB1287626.1"/>
    <property type="molecule type" value="Genomic_DNA"/>
</dbReference>
<name>A0ABQ0ELJ0_APOSI</name>
<accession>A0ABQ0ELJ0</accession>
<evidence type="ECO:0000313" key="1">
    <source>
        <dbReference type="EMBL" id="GAB1287626.1"/>
    </source>
</evidence>
<evidence type="ECO:0000313" key="2">
    <source>
        <dbReference type="Proteomes" id="UP001623349"/>
    </source>
</evidence>
<proteinExistence type="predicted"/>